<dbReference type="InterPro" id="IPR002734">
    <property type="entry name" value="RibDG_C"/>
</dbReference>
<accession>A0ABN7R5P8</accession>
<comment type="caution">
    <text evidence="2">The sequence shown here is derived from an EMBL/GenBank/DDBJ whole genome shotgun (WGS) entry which is preliminary data.</text>
</comment>
<evidence type="ECO:0000259" key="1">
    <source>
        <dbReference type="Pfam" id="PF01872"/>
    </source>
</evidence>
<dbReference type="Gene3D" id="3.40.430.10">
    <property type="entry name" value="Dihydrofolate Reductase, subunit A"/>
    <property type="match status" value="1"/>
</dbReference>
<dbReference type="EMBL" id="CAJRAU010000002">
    <property type="protein sequence ID" value="CAG5069400.1"/>
    <property type="molecule type" value="Genomic_DNA"/>
</dbReference>
<keyword evidence="3" id="KW-1185">Reference proteome</keyword>
<dbReference type="InterPro" id="IPR050765">
    <property type="entry name" value="Riboflavin_Biosynth_HTPR"/>
</dbReference>
<reference evidence="2 3" key="1">
    <citation type="submission" date="2021-04" db="EMBL/GenBank/DDBJ databases">
        <authorList>
            <person name="Rodrigo-Torres L."/>
            <person name="Arahal R. D."/>
            <person name="Lucena T."/>
        </authorList>
    </citation>
    <scope>NUCLEOTIDE SEQUENCE [LARGE SCALE GENOMIC DNA]</scope>
    <source>
        <strain evidence="2 3">CECT 9623</strain>
    </source>
</reference>
<protein>
    <recommendedName>
        <fullName evidence="1">Bacterial bifunctional deaminase-reductase C-terminal domain-containing protein</fullName>
    </recommendedName>
</protein>
<feature type="domain" description="Bacterial bifunctional deaminase-reductase C-terminal" evidence="1">
    <location>
        <begin position="3"/>
        <end position="185"/>
    </location>
</feature>
<dbReference type="SUPFAM" id="SSF53597">
    <property type="entry name" value="Dihydrofolate reductase-like"/>
    <property type="match status" value="1"/>
</dbReference>
<dbReference type="Pfam" id="PF01872">
    <property type="entry name" value="RibD_C"/>
    <property type="match status" value="1"/>
</dbReference>
<dbReference type="InterPro" id="IPR024072">
    <property type="entry name" value="DHFR-like_dom_sf"/>
</dbReference>
<name>A0ABN7R5P8_9BACT</name>
<gene>
    <name evidence="2" type="primary">yyaP_2</name>
    <name evidence="2" type="ORF">DYBT9623_02136</name>
</gene>
<evidence type="ECO:0000313" key="2">
    <source>
        <dbReference type="EMBL" id="CAG5069400.1"/>
    </source>
</evidence>
<dbReference type="Proteomes" id="UP000679725">
    <property type="component" value="Unassembled WGS sequence"/>
</dbReference>
<sequence>MRRIIINEFISLDGVIQSPGGPDEDTTGGFNVGGWVAKKSDDITDQVLGDIMEQSYDLLLGRFTYQIWEPYWPNQTGPIAEKFNQVNKYVASRTLKEASWKNTVLLNGDTIQQVKALKASDGIDLHMWGSSDFIHSLLRERLIDQMNIFIHPVILGKGKKLFQDGAIPGNYKLIKHTVSTTGVILATYETDRELQIGNAGE</sequence>
<dbReference type="PANTHER" id="PTHR38011:SF2">
    <property type="entry name" value="BIFUNCTIONAL DEAMINASE-REDUCTASE DOMAIN PROTEIN"/>
    <property type="match status" value="1"/>
</dbReference>
<dbReference type="RefSeq" id="WP_215233474.1">
    <property type="nucleotide sequence ID" value="NZ_CAJRAU010000002.1"/>
</dbReference>
<proteinExistence type="predicted"/>
<organism evidence="2 3">
    <name type="scientific">Dyadobacter linearis</name>
    <dbReference type="NCBI Taxonomy" id="2823330"/>
    <lineage>
        <taxon>Bacteria</taxon>
        <taxon>Pseudomonadati</taxon>
        <taxon>Bacteroidota</taxon>
        <taxon>Cytophagia</taxon>
        <taxon>Cytophagales</taxon>
        <taxon>Spirosomataceae</taxon>
        <taxon>Dyadobacter</taxon>
    </lineage>
</organism>
<dbReference type="PANTHER" id="PTHR38011">
    <property type="entry name" value="DIHYDROFOLATE REDUCTASE FAMILY PROTEIN (AFU_ORTHOLOGUE AFUA_8G06820)"/>
    <property type="match status" value="1"/>
</dbReference>
<evidence type="ECO:0000313" key="3">
    <source>
        <dbReference type="Proteomes" id="UP000679725"/>
    </source>
</evidence>